<comment type="caution">
    <text evidence="8">The sequence shown here is derived from an EMBL/GenBank/DDBJ whole genome shotgun (WGS) entry which is preliminary data.</text>
</comment>
<evidence type="ECO:0000256" key="2">
    <source>
        <dbReference type="ARBA" id="ARBA00007543"/>
    </source>
</evidence>
<dbReference type="HOGENOM" id="CLU_049294_1_0_6"/>
<gene>
    <name evidence="9" type="ORF">FWI86_00505</name>
    <name evidence="8" type="ORF">FWJ04_00665</name>
</gene>
<proteinExistence type="inferred from homology"/>
<dbReference type="GO" id="GO:0016682">
    <property type="term" value="F:oxidoreductase activity, acting on diphenols and related substances as donors, oxygen as acceptor"/>
    <property type="evidence" value="ECO:0007669"/>
    <property type="project" value="TreeGrafter"/>
</dbReference>
<dbReference type="GO" id="GO:0009055">
    <property type="term" value="F:electron transfer activity"/>
    <property type="evidence" value="ECO:0007669"/>
    <property type="project" value="TreeGrafter"/>
</dbReference>
<dbReference type="KEGG" id="ftz:CH68_1917"/>
<evidence type="ECO:0000313" key="9">
    <source>
        <dbReference type="EMBL" id="NDS67648.1"/>
    </source>
</evidence>
<evidence type="ECO:0000256" key="5">
    <source>
        <dbReference type="ARBA" id="ARBA00022989"/>
    </source>
</evidence>
<evidence type="ECO:0000256" key="1">
    <source>
        <dbReference type="ARBA" id="ARBA00004651"/>
    </source>
</evidence>
<keyword evidence="6 7" id="KW-0472">Membrane</keyword>
<name>A0A0B3VDX6_FRATU</name>
<dbReference type="GO" id="GO:0019646">
    <property type="term" value="P:aerobic electron transport chain"/>
    <property type="evidence" value="ECO:0007669"/>
    <property type="project" value="TreeGrafter"/>
</dbReference>
<dbReference type="OMA" id="TKDAGYH"/>
<protein>
    <submittedName>
        <fullName evidence="8">Cytochrome d ubiquinol oxidase subunit II</fullName>
    </submittedName>
</protein>
<keyword evidence="3" id="KW-1003">Cell membrane</keyword>
<keyword evidence="5 7" id="KW-1133">Transmembrane helix</keyword>
<dbReference type="GO" id="GO:0005886">
    <property type="term" value="C:plasma membrane"/>
    <property type="evidence" value="ECO:0007669"/>
    <property type="project" value="UniProtKB-SubCell"/>
</dbReference>
<keyword evidence="4 7" id="KW-0812">Transmembrane</keyword>
<dbReference type="AlphaFoldDB" id="A0A0B3VDX6"/>
<dbReference type="GO" id="GO:0070069">
    <property type="term" value="C:cytochrome complex"/>
    <property type="evidence" value="ECO:0007669"/>
    <property type="project" value="TreeGrafter"/>
</dbReference>
<dbReference type="RefSeq" id="WP_003017283.1">
    <property type="nucleotide sequence ID" value="NZ_CP009693.1"/>
</dbReference>
<feature type="transmembrane region" description="Helical" evidence="7">
    <location>
        <begin position="114"/>
        <end position="131"/>
    </location>
</feature>
<evidence type="ECO:0000256" key="7">
    <source>
        <dbReference type="SAM" id="Phobius"/>
    </source>
</evidence>
<evidence type="ECO:0000256" key="3">
    <source>
        <dbReference type="ARBA" id="ARBA00022475"/>
    </source>
</evidence>
<feature type="transmembrane region" description="Helical" evidence="7">
    <location>
        <begin position="246"/>
        <end position="269"/>
    </location>
</feature>
<sequence>MDLGLIWLAIIAFALLLYMILDGFALGMGILFPLLDDHQKDIATSILLPTWDGNQTWLVFALACFYGMFPIAFAYIFPKIYLSAILLVVMILLRGICFEFRLKSSQKGIKNWDKLFFISSFVATFLQGYIFGELIVGFPHNSFYNFGFSAVTGITLIFGYSLLGATRLILKSERELFTKAKQLAKICCIILAVLMLVIGGMTPLYVKLPLDNLYKMAILIELFVLTIISFLVLIKVIEAKNHALPYWLAVAIFILTYISMLTLIFPYIIPYQITYTQAQASDTTLIFTLIPAIIMIPLLLLYTSYAYYIFRGKTKEKLSY</sequence>
<evidence type="ECO:0000313" key="8">
    <source>
        <dbReference type="EMBL" id="NDR88269.1"/>
    </source>
</evidence>
<comment type="similarity">
    <text evidence="2">Belongs to the cytochrome ubiquinol oxidase subunit 2 family.</text>
</comment>
<dbReference type="Pfam" id="PF02322">
    <property type="entry name" value="Cyt_bd_oxida_II"/>
    <property type="match status" value="1"/>
</dbReference>
<evidence type="ECO:0000256" key="4">
    <source>
        <dbReference type="ARBA" id="ARBA00022692"/>
    </source>
</evidence>
<feature type="transmembrane region" description="Helical" evidence="7">
    <location>
        <begin position="143"/>
        <end position="163"/>
    </location>
</feature>
<feature type="transmembrane region" description="Helical" evidence="7">
    <location>
        <begin position="212"/>
        <end position="234"/>
    </location>
</feature>
<reference evidence="8" key="1">
    <citation type="submission" date="2019-08" db="EMBL/GenBank/DDBJ databases">
        <authorList>
            <person name="Busch A."/>
        </authorList>
    </citation>
    <scope>NUCLEOTIDE SEQUENCE</scope>
    <source>
        <strain evidence="9">15T0085</strain>
        <strain evidence="8">17T1429</strain>
    </source>
</reference>
<feature type="transmembrane region" description="Helical" evidence="7">
    <location>
        <begin position="183"/>
        <end position="206"/>
    </location>
</feature>
<feature type="transmembrane region" description="Helical" evidence="7">
    <location>
        <begin position="82"/>
        <end position="102"/>
    </location>
</feature>
<organism evidence="8">
    <name type="scientific">Francisella tularensis subsp. holarctica</name>
    <dbReference type="NCBI Taxonomy" id="119857"/>
    <lineage>
        <taxon>Bacteria</taxon>
        <taxon>Pseudomonadati</taxon>
        <taxon>Pseudomonadota</taxon>
        <taxon>Gammaproteobacteria</taxon>
        <taxon>Thiotrichales</taxon>
        <taxon>Francisellaceae</taxon>
        <taxon>Francisella</taxon>
    </lineage>
</organism>
<reference evidence="8" key="2">
    <citation type="submission" date="2020-02" db="EMBL/GenBank/DDBJ databases">
        <title>Using affinity propagation clustering for identifying bacterial clades and subclades with whole-genome sequences of Francisella tularensis.</title>
        <authorList>
            <person name="Homeier-Bachmann T."/>
            <person name="Abdel-Glil M.Y."/>
            <person name="Hackbart A."/>
            <person name="Hotzel H."/>
            <person name="Tomaso H."/>
        </authorList>
    </citation>
    <scope>NUCLEOTIDE SEQUENCE</scope>
    <source>
        <strain evidence="9">15T0085</strain>
        <strain evidence="8">17T1429</strain>
    </source>
</reference>
<feature type="transmembrane region" description="Helical" evidence="7">
    <location>
        <begin position="289"/>
        <end position="310"/>
    </location>
</feature>
<dbReference type="eggNOG" id="COG1294">
    <property type="taxonomic scope" value="Bacteria"/>
</dbReference>
<dbReference type="EMBL" id="JAAGJP010000002">
    <property type="protein sequence ID" value="NDS67648.1"/>
    <property type="molecule type" value="Genomic_DNA"/>
</dbReference>
<dbReference type="KEGG" id="ftv:CH67_33"/>
<dbReference type="EMBL" id="JAAGKH010000002">
    <property type="protein sequence ID" value="NDR88269.1"/>
    <property type="molecule type" value="Genomic_DNA"/>
</dbReference>
<dbReference type="KEGG" id="ftc:DA46_961"/>
<dbReference type="PANTHER" id="PTHR43141:SF4">
    <property type="entry name" value="CYTOCHROME BD2 SUBUNIT II"/>
    <property type="match status" value="1"/>
</dbReference>
<evidence type="ECO:0000256" key="6">
    <source>
        <dbReference type="ARBA" id="ARBA00023136"/>
    </source>
</evidence>
<dbReference type="InterPro" id="IPR003317">
    <property type="entry name" value="Cyt-d_oxidase_su2"/>
</dbReference>
<comment type="subcellular location">
    <subcellularLocation>
        <location evidence="1">Cell membrane</location>
        <topology evidence="1">Multi-pass membrane protein</topology>
    </subcellularLocation>
</comment>
<feature type="transmembrane region" description="Helical" evidence="7">
    <location>
        <begin position="6"/>
        <end position="35"/>
    </location>
</feature>
<feature type="transmembrane region" description="Helical" evidence="7">
    <location>
        <begin position="56"/>
        <end position="76"/>
    </location>
</feature>
<dbReference type="PANTHER" id="PTHR43141">
    <property type="entry name" value="CYTOCHROME BD2 SUBUNIT II"/>
    <property type="match status" value="1"/>
</dbReference>
<accession>A0A0B3VDX6</accession>